<reference evidence="1" key="1">
    <citation type="submission" date="2022-03" db="EMBL/GenBank/DDBJ databases">
        <authorList>
            <person name="Alioto T."/>
            <person name="Alioto T."/>
            <person name="Gomez Garrido J."/>
        </authorList>
    </citation>
    <scope>NUCLEOTIDE SEQUENCE</scope>
</reference>
<accession>A0AAD1SC65</accession>
<dbReference type="EMBL" id="OW240916">
    <property type="protein sequence ID" value="CAH2294204.1"/>
    <property type="molecule type" value="Genomic_DNA"/>
</dbReference>
<gene>
    <name evidence="1" type="ORF">PECUL_23A018493</name>
</gene>
<organism evidence="1 2">
    <name type="scientific">Pelobates cultripes</name>
    <name type="common">Western spadefoot toad</name>
    <dbReference type="NCBI Taxonomy" id="61616"/>
    <lineage>
        <taxon>Eukaryota</taxon>
        <taxon>Metazoa</taxon>
        <taxon>Chordata</taxon>
        <taxon>Craniata</taxon>
        <taxon>Vertebrata</taxon>
        <taxon>Euteleostomi</taxon>
        <taxon>Amphibia</taxon>
        <taxon>Batrachia</taxon>
        <taxon>Anura</taxon>
        <taxon>Pelobatoidea</taxon>
        <taxon>Pelobatidae</taxon>
        <taxon>Pelobates</taxon>
    </lineage>
</organism>
<proteinExistence type="predicted"/>
<dbReference type="Proteomes" id="UP001295444">
    <property type="component" value="Chromosome 05"/>
</dbReference>
<keyword evidence="2" id="KW-1185">Reference proteome</keyword>
<dbReference type="AlphaFoldDB" id="A0AAD1SC65"/>
<name>A0AAD1SC65_PELCU</name>
<evidence type="ECO:0000313" key="2">
    <source>
        <dbReference type="Proteomes" id="UP001295444"/>
    </source>
</evidence>
<evidence type="ECO:0000313" key="1">
    <source>
        <dbReference type="EMBL" id="CAH2294204.1"/>
    </source>
</evidence>
<protein>
    <submittedName>
        <fullName evidence="1">Uncharacterized protein</fullName>
    </submittedName>
</protein>
<sequence length="170" mass="18363">MACATPDIDPKVAPFLGKTGWKAEKGLDYSLCHCQDKVLDTLGPSAKIFVPVETALTEGTPLDLLAIRGWAQRSICLIGNTNATLVTKRRKTILMKIEPKLVNMALTEPGPQAKGLLLGDNFVKELSTYVSTFTDLDKAQTNIKRVFSPRVFGGAGRHRGHLPGRSSSGS</sequence>